<sequence length="37" mass="3862">MASAAAVGSSSIEAFEIESPVKSVITVWNKNKVSNLP</sequence>
<evidence type="ECO:0000313" key="2">
    <source>
        <dbReference type="EMBL" id="CAB4718950.1"/>
    </source>
</evidence>
<accession>A0A6J6NC37</accession>
<evidence type="ECO:0000313" key="1">
    <source>
        <dbReference type="EMBL" id="CAB4684191.1"/>
    </source>
</evidence>
<dbReference type="EMBL" id="CAEZXH010000039">
    <property type="protein sequence ID" value="CAB4684191.1"/>
    <property type="molecule type" value="Genomic_DNA"/>
</dbReference>
<name>A0A6J6NC37_9ZZZZ</name>
<reference evidence="1" key="1">
    <citation type="submission" date="2020-05" db="EMBL/GenBank/DDBJ databases">
        <authorList>
            <person name="Chiriac C."/>
            <person name="Salcher M."/>
            <person name="Ghai R."/>
            <person name="Kavagutti S V."/>
        </authorList>
    </citation>
    <scope>NUCLEOTIDE SEQUENCE</scope>
</reference>
<dbReference type="EMBL" id="CAFBLI010000106">
    <property type="protein sequence ID" value="CAB4874748.1"/>
    <property type="molecule type" value="Genomic_DNA"/>
</dbReference>
<organism evidence="1">
    <name type="scientific">freshwater metagenome</name>
    <dbReference type="NCBI Taxonomy" id="449393"/>
    <lineage>
        <taxon>unclassified sequences</taxon>
        <taxon>metagenomes</taxon>
        <taxon>ecological metagenomes</taxon>
    </lineage>
</organism>
<dbReference type="EMBL" id="CAEZYJ010000055">
    <property type="protein sequence ID" value="CAB4718950.1"/>
    <property type="molecule type" value="Genomic_DNA"/>
</dbReference>
<proteinExistence type="predicted"/>
<protein>
    <submittedName>
        <fullName evidence="1">Unannotated protein</fullName>
    </submittedName>
</protein>
<dbReference type="AlphaFoldDB" id="A0A6J6NC37"/>
<gene>
    <name evidence="1" type="ORF">UFOPK2360_00764</name>
    <name evidence="2" type="ORF">UFOPK2659_00513</name>
    <name evidence="3" type="ORF">UFOPK3306_01137</name>
</gene>
<evidence type="ECO:0000313" key="3">
    <source>
        <dbReference type="EMBL" id="CAB4874748.1"/>
    </source>
</evidence>